<proteinExistence type="predicted"/>
<dbReference type="AlphaFoldDB" id="A0AAE1XLI0"/>
<name>A0AAE1XLI0_9LAMI</name>
<keyword evidence="3" id="KW-1185">Reference proteome</keyword>
<reference evidence="2" key="2">
    <citation type="journal article" date="2024" name="Plant">
        <title>Genomic evolution and insights into agronomic trait innovations of Sesamum species.</title>
        <authorList>
            <person name="Miao H."/>
            <person name="Wang L."/>
            <person name="Qu L."/>
            <person name="Liu H."/>
            <person name="Sun Y."/>
            <person name="Le M."/>
            <person name="Wang Q."/>
            <person name="Wei S."/>
            <person name="Zheng Y."/>
            <person name="Lin W."/>
            <person name="Duan Y."/>
            <person name="Cao H."/>
            <person name="Xiong S."/>
            <person name="Wang X."/>
            <person name="Wei L."/>
            <person name="Li C."/>
            <person name="Ma Q."/>
            <person name="Ju M."/>
            <person name="Zhao R."/>
            <person name="Li G."/>
            <person name="Mu C."/>
            <person name="Tian Q."/>
            <person name="Mei H."/>
            <person name="Zhang T."/>
            <person name="Gao T."/>
            <person name="Zhang H."/>
        </authorList>
    </citation>
    <scope>NUCLEOTIDE SEQUENCE</scope>
    <source>
        <tissue evidence="2">Leaf</tissue>
    </source>
</reference>
<evidence type="ECO:0000313" key="2">
    <source>
        <dbReference type="EMBL" id="KAK4413622.1"/>
    </source>
</evidence>
<dbReference type="EMBL" id="JACGWO010000012">
    <property type="protein sequence ID" value="KAK4413622.1"/>
    <property type="molecule type" value="Genomic_DNA"/>
</dbReference>
<feature type="compositionally biased region" description="Basic and acidic residues" evidence="1">
    <location>
        <begin position="86"/>
        <end position="96"/>
    </location>
</feature>
<evidence type="ECO:0000313" key="3">
    <source>
        <dbReference type="Proteomes" id="UP001293254"/>
    </source>
</evidence>
<feature type="region of interest" description="Disordered" evidence="1">
    <location>
        <begin position="19"/>
        <end position="150"/>
    </location>
</feature>
<dbReference type="Proteomes" id="UP001293254">
    <property type="component" value="Unassembled WGS sequence"/>
</dbReference>
<gene>
    <name evidence="2" type="ORF">Salat_2775000</name>
</gene>
<reference evidence="2" key="1">
    <citation type="submission" date="2020-06" db="EMBL/GenBank/DDBJ databases">
        <authorList>
            <person name="Li T."/>
            <person name="Hu X."/>
            <person name="Zhang T."/>
            <person name="Song X."/>
            <person name="Zhang H."/>
            <person name="Dai N."/>
            <person name="Sheng W."/>
            <person name="Hou X."/>
            <person name="Wei L."/>
        </authorList>
    </citation>
    <scope>NUCLEOTIDE SEQUENCE</scope>
    <source>
        <strain evidence="2">3651</strain>
        <tissue evidence="2">Leaf</tissue>
    </source>
</reference>
<evidence type="ECO:0000256" key="1">
    <source>
        <dbReference type="SAM" id="MobiDB-lite"/>
    </source>
</evidence>
<accession>A0AAE1XLI0</accession>
<organism evidence="2 3">
    <name type="scientific">Sesamum alatum</name>
    <dbReference type="NCBI Taxonomy" id="300844"/>
    <lineage>
        <taxon>Eukaryota</taxon>
        <taxon>Viridiplantae</taxon>
        <taxon>Streptophyta</taxon>
        <taxon>Embryophyta</taxon>
        <taxon>Tracheophyta</taxon>
        <taxon>Spermatophyta</taxon>
        <taxon>Magnoliopsida</taxon>
        <taxon>eudicotyledons</taxon>
        <taxon>Gunneridae</taxon>
        <taxon>Pentapetalae</taxon>
        <taxon>asterids</taxon>
        <taxon>lamiids</taxon>
        <taxon>Lamiales</taxon>
        <taxon>Pedaliaceae</taxon>
        <taxon>Sesamum</taxon>
    </lineage>
</organism>
<protein>
    <submittedName>
        <fullName evidence="2">Uncharacterized protein</fullName>
    </submittedName>
</protein>
<sequence length="180" mass="19918">MHLPPPNYLTIHLSLLEAVPDRPSSGDPHKPFTRQSPRVARLPSPALDVSPLRESIPALQVPGDGALRKPSQSRSTVRSRPTDPTTKIRTESSIDTRHRKSQKRRHAEDVPSRVSSPKRRKSDKGNKVVDDNEKVAGGGVEEPQSPISQASTPVVIFPPRLTSRPIALVYATNVWNKLER</sequence>
<feature type="compositionally biased region" description="Polar residues" evidence="1">
    <location>
        <begin position="70"/>
        <end position="85"/>
    </location>
</feature>
<comment type="caution">
    <text evidence="2">The sequence shown here is derived from an EMBL/GenBank/DDBJ whole genome shotgun (WGS) entry which is preliminary data.</text>
</comment>
<feature type="compositionally biased region" description="Basic and acidic residues" evidence="1">
    <location>
        <begin position="123"/>
        <end position="134"/>
    </location>
</feature>